<dbReference type="PANTHER" id="PTHR12389">
    <property type="entry name" value="ZINC FINGER PROTEIN 294"/>
    <property type="match status" value="1"/>
</dbReference>
<evidence type="ECO:0000259" key="17">
    <source>
        <dbReference type="PROSITE" id="PS50089"/>
    </source>
</evidence>
<dbReference type="InterPro" id="IPR001841">
    <property type="entry name" value="Znf_RING"/>
</dbReference>
<dbReference type="EMBL" id="JAGTJQ010000005">
    <property type="protein sequence ID" value="KAH7031413.1"/>
    <property type="molecule type" value="Genomic_DNA"/>
</dbReference>
<dbReference type="EC" id="2.3.2.27" evidence="5 16"/>
<dbReference type="Gene3D" id="3.30.40.10">
    <property type="entry name" value="Zinc/RING finger domain, C3HC4 (zinc finger)"/>
    <property type="match status" value="1"/>
</dbReference>
<name>A0A9P9BQY6_9PEZI</name>
<evidence type="ECO:0000256" key="2">
    <source>
        <dbReference type="ARBA" id="ARBA00004514"/>
    </source>
</evidence>
<dbReference type="OrthoDB" id="6108at2759"/>
<keyword evidence="11 15" id="KW-0863">Zinc-finger</keyword>
<evidence type="ECO:0000256" key="16">
    <source>
        <dbReference type="RuleBase" id="RU367090"/>
    </source>
</evidence>
<evidence type="ECO:0000313" key="19">
    <source>
        <dbReference type="Proteomes" id="UP000756346"/>
    </source>
</evidence>
<evidence type="ECO:0000256" key="1">
    <source>
        <dbReference type="ARBA" id="ARBA00000900"/>
    </source>
</evidence>
<proteinExistence type="inferred from homology"/>
<gene>
    <name evidence="18" type="ORF">B0I36DRAFT_323878</name>
</gene>
<dbReference type="FunFam" id="3.30.40.10:FF:000038">
    <property type="entry name" value="E3 ubiquitin-protein ligase listerin"/>
    <property type="match status" value="1"/>
</dbReference>
<dbReference type="RefSeq" id="XP_046013093.1">
    <property type="nucleotide sequence ID" value="XM_046154032.1"/>
</dbReference>
<keyword evidence="12 16" id="KW-0833">Ubl conjugation pathway</keyword>
<dbReference type="Pfam" id="PF23009">
    <property type="entry name" value="UBC_like"/>
    <property type="match status" value="1"/>
</dbReference>
<comment type="similarity">
    <text evidence="4 16">Belongs to the LTN1 family.</text>
</comment>
<dbReference type="GO" id="GO:0005829">
    <property type="term" value="C:cytosol"/>
    <property type="evidence" value="ECO:0007669"/>
    <property type="project" value="UniProtKB-SubCell"/>
</dbReference>
<evidence type="ECO:0000256" key="11">
    <source>
        <dbReference type="ARBA" id="ARBA00022771"/>
    </source>
</evidence>
<dbReference type="GO" id="GO:1990116">
    <property type="term" value="P:ribosome-associated ubiquitin-dependent protein catabolic process"/>
    <property type="evidence" value="ECO:0007669"/>
    <property type="project" value="UniProtKB-UniRule"/>
</dbReference>
<dbReference type="AlphaFoldDB" id="A0A9P9BQY6"/>
<reference evidence="18" key="1">
    <citation type="journal article" date="2021" name="Nat. Commun.">
        <title>Genetic determinants of endophytism in the Arabidopsis root mycobiome.</title>
        <authorList>
            <person name="Mesny F."/>
            <person name="Miyauchi S."/>
            <person name="Thiergart T."/>
            <person name="Pickel B."/>
            <person name="Atanasova L."/>
            <person name="Karlsson M."/>
            <person name="Huettel B."/>
            <person name="Barry K.W."/>
            <person name="Haridas S."/>
            <person name="Chen C."/>
            <person name="Bauer D."/>
            <person name="Andreopoulos W."/>
            <person name="Pangilinan J."/>
            <person name="LaButti K."/>
            <person name="Riley R."/>
            <person name="Lipzen A."/>
            <person name="Clum A."/>
            <person name="Drula E."/>
            <person name="Henrissat B."/>
            <person name="Kohler A."/>
            <person name="Grigoriev I.V."/>
            <person name="Martin F.M."/>
            <person name="Hacquard S."/>
        </authorList>
    </citation>
    <scope>NUCLEOTIDE SEQUENCE</scope>
    <source>
        <strain evidence="18">MPI-CAGE-CH-0230</strain>
    </source>
</reference>
<evidence type="ECO:0000256" key="6">
    <source>
        <dbReference type="ARBA" id="ARBA00017157"/>
    </source>
</evidence>
<comment type="function">
    <text evidence="16">E3 ubiquitin-protein ligase. Component of the ribosome quality control complex (RQC), a ribosome-associated complex that mediates ubiquitination and extraction of incompletely synthesized nascent chains for proteasomal degradation.</text>
</comment>
<keyword evidence="13 16" id="KW-0862">Zinc</keyword>
<dbReference type="InterPro" id="IPR013083">
    <property type="entry name" value="Znf_RING/FYVE/PHD"/>
</dbReference>
<dbReference type="GO" id="GO:0043023">
    <property type="term" value="F:ribosomal large subunit binding"/>
    <property type="evidence" value="ECO:0007669"/>
    <property type="project" value="TreeGrafter"/>
</dbReference>
<keyword evidence="8 16" id="KW-0808">Transferase</keyword>
<dbReference type="Proteomes" id="UP000756346">
    <property type="component" value="Unassembled WGS sequence"/>
</dbReference>
<dbReference type="PROSITE" id="PS50089">
    <property type="entry name" value="ZF_RING_2"/>
    <property type="match status" value="1"/>
</dbReference>
<evidence type="ECO:0000256" key="9">
    <source>
        <dbReference type="ARBA" id="ARBA00022723"/>
    </source>
</evidence>
<dbReference type="InterPro" id="IPR054478">
    <property type="entry name" value="LTN1_UBC"/>
</dbReference>
<keyword evidence="19" id="KW-1185">Reference proteome</keyword>
<dbReference type="SMART" id="SM00184">
    <property type="entry name" value="RING"/>
    <property type="match status" value="1"/>
</dbReference>
<dbReference type="SMART" id="SM00744">
    <property type="entry name" value="RINGv"/>
    <property type="match status" value="1"/>
</dbReference>
<dbReference type="GO" id="GO:1990112">
    <property type="term" value="C:RQC complex"/>
    <property type="evidence" value="ECO:0007669"/>
    <property type="project" value="UniProtKB-UniRule"/>
</dbReference>
<comment type="subunit">
    <text evidence="16">Component of the ribosome quality control complex (RQC).</text>
</comment>
<comment type="catalytic activity">
    <reaction evidence="1 16">
        <text>S-ubiquitinyl-[E2 ubiquitin-conjugating enzyme]-L-cysteine + [acceptor protein]-L-lysine = [E2 ubiquitin-conjugating enzyme]-L-cysteine + N(6)-ubiquitinyl-[acceptor protein]-L-lysine.</text>
        <dbReference type="EC" id="2.3.2.27"/>
    </reaction>
</comment>
<sequence>MAMYITKLFPTSLDLEKLSTDVQADILILLGITAELAADQVTMSSTHSVWASTSAESIQEEVNEMVSSVRRTLAAVSEKSNGWQEDSGSIQAQVMSRLVSKLIERTHTLDTLALYSAKLLNEIFAFLTEAQGVRNDAEQWLTASDLLKASPSSALGSAAVLSGMGQALASSKVVNTFCNRLVSELAGAKVGQEKTMITIVLFNICAEVYPTGDLPVANNRLVFAVRQITTWLENPEDLDVQLSSEICWSLRHLLPCIKDVYGSYWGKAIEFCLDLWAKDPSQPLNGRLPAVHASLRLMSTLETLDEPNDDLVDVLETTSERRSAATVALLHAPRDEHTQPLDIVDGMISRRANKIPLAHLKDISDFYSLLASESRTLQTTAFSILHRALPTSLENLAVDLLLEKKAARLPDELLSLLLEAPTLDAYTDEMLARFPTSIRSYLLAWHVIFDIFEAVPHKMREDYADHLKQANYVGPLMGFTFDVLGHSAAHALNLDKAGFTPEHIRSYDVQVAESEDEERNMQWLLIHLFFCTLKYLPGLFKTWFKDCKSKQTTIAVEAWLVKYFSPLVIADALDAVEKWAADQEAPSNDEHELTVKVSRTTRDLYVGYPVDEVEASMTIRLPSNFPLDNVTASTIHRAAASERKWNSWLLTTQGIIAFSNGSVIDGITAFRRNIVSAMAGYTECAICYSFIGSDQGVPDRKCRTCKNPFHRTCLFKWFATSNNNTCPLCRTAFESIDMDRTKRGGSWR</sequence>
<dbReference type="GeneID" id="70183578"/>
<dbReference type="InterPro" id="IPR011016">
    <property type="entry name" value="Znf_RING-CH"/>
</dbReference>
<keyword evidence="9 16" id="KW-0479">Metal-binding</keyword>
<dbReference type="GO" id="GO:0072344">
    <property type="term" value="P:rescue of stalled ribosome"/>
    <property type="evidence" value="ECO:0007669"/>
    <property type="project" value="UniProtKB-UniRule"/>
</dbReference>
<evidence type="ECO:0000256" key="10">
    <source>
        <dbReference type="ARBA" id="ARBA00022737"/>
    </source>
</evidence>
<dbReference type="InterPro" id="IPR054477">
    <property type="entry name" value="LTN1_E3_ligase_6th"/>
</dbReference>
<dbReference type="SUPFAM" id="SSF57850">
    <property type="entry name" value="RING/U-box"/>
    <property type="match status" value="1"/>
</dbReference>
<dbReference type="PANTHER" id="PTHR12389:SF0">
    <property type="entry name" value="E3 UBIQUITIN-PROTEIN LIGASE LISTERIN"/>
    <property type="match status" value="1"/>
</dbReference>
<evidence type="ECO:0000256" key="15">
    <source>
        <dbReference type="PROSITE-ProRule" id="PRU00175"/>
    </source>
</evidence>
<accession>A0A9P9BQY6</accession>
<dbReference type="InterPro" id="IPR039795">
    <property type="entry name" value="LTN1/Rkr1"/>
</dbReference>
<keyword evidence="10" id="KW-0677">Repeat</keyword>
<comment type="pathway">
    <text evidence="3 16">Protein modification; protein ubiquitination.</text>
</comment>
<keyword evidence="7" id="KW-0963">Cytoplasm</keyword>
<evidence type="ECO:0000256" key="12">
    <source>
        <dbReference type="ARBA" id="ARBA00022786"/>
    </source>
</evidence>
<dbReference type="GO" id="GO:0008270">
    <property type="term" value="F:zinc ion binding"/>
    <property type="evidence" value="ECO:0007669"/>
    <property type="project" value="UniProtKB-KW"/>
</dbReference>
<organism evidence="18 19">
    <name type="scientific">Microdochium trichocladiopsis</name>
    <dbReference type="NCBI Taxonomy" id="1682393"/>
    <lineage>
        <taxon>Eukaryota</taxon>
        <taxon>Fungi</taxon>
        <taxon>Dikarya</taxon>
        <taxon>Ascomycota</taxon>
        <taxon>Pezizomycotina</taxon>
        <taxon>Sordariomycetes</taxon>
        <taxon>Xylariomycetidae</taxon>
        <taxon>Xylariales</taxon>
        <taxon>Microdochiaceae</taxon>
        <taxon>Microdochium</taxon>
    </lineage>
</organism>
<comment type="caution">
    <text evidence="18">The sequence shown here is derived from an EMBL/GenBank/DDBJ whole genome shotgun (WGS) entry which is preliminary data.</text>
</comment>
<evidence type="ECO:0000256" key="13">
    <source>
        <dbReference type="ARBA" id="ARBA00022833"/>
    </source>
</evidence>
<dbReference type="SMART" id="SM01197">
    <property type="entry name" value="FANCL_C"/>
    <property type="match status" value="1"/>
</dbReference>
<protein>
    <recommendedName>
        <fullName evidence="6 16">E3 ubiquitin-protein ligase listerin</fullName>
        <ecNumber evidence="5 16">2.3.2.27</ecNumber>
    </recommendedName>
    <alternativeName>
        <fullName evidence="16">RING-type E3 ubiquitin transferase listerin</fullName>
    </alternativeName>
</protein>
<dbReference type="Pfam" id="PF13639">
    <property type="entry name" value="zf-RING_2"/>
    <property type="match status" value="1"/>
</dbReference>
<evidence type="ECO:0000313" key="18">
    <source>
        <dbReference type="EMBL" id="KAH7031413.1"/>
    </source>
</evidence>
<evidence type="ECO:0000256" key="3">
    <source>
        <dbReference type="ARBA" id="ARBA00004906"/>
    </source>
</evidence>
<dbReference type="Pfam" id="PF22999">
    <property type="entry name" value="LTN1_E3_ligase_6th"/>
    <property type="match status" value="1"/>
</dbReference>
<evidence type="ECO:0000256" key="5">
    <source>
        <dbReference type="ARBA" id="ARBA00012483"/>
    </source>
</evidence>
<feature type="domain" description="RING-type" evidence="17">
    <location>
        <begin position="684"/>
        <end position="730"/>
    </location>
</feature>
<evidence type="ECO:0000256" key="14">
    <source>
        <dbReference type="ARBA" id="ARBA00055150"/>
    </source>
</evidence>
<comment type="function">
    <text evidence="14">E3 ubiquitin-protein ligase component of the ribosome quality control complex (RQC), a ribosome-associated complex that mediates ubiquitination and extraction of incompletely synthesized nascent chains for proteasomal degradation. Mediates ubiquitination of proteins derived from mRNAs lacking stop codons (non-stop proteins) and other translation arrest products induced by poly-lysine sequences and tandem rare codons. Ubiquitination leads to CDC48 recruitment for extraction and degradation of the incomplete translation product. May indirectly play a role in chromatin function and transcription.</text>
</comment>
<dbReference type="InterPro" id="IPR039804">
    <property type="entry name" value="RING-CH-C4HC3_LTN1"/>
</dbReference>
<dbReference type="CDD" id="cd16491">
    <property type="entry name" value="RING-CH-C4HC3_LTN1"/>
    <property type="match status" value="1"/>
</dbReference>
<comment type="subcellular location">
    <subcellularLocation>
        <location evidence="2">Cytoplasm</location>
        <location evidence="2">Cytosol</location>
    </subcellularLocation>
</comment>
<dbReference type="GO" id="GO:0061630">
    <property type="term" value="F:ubiquitin protein ligase activity"/>
    <property type="evidence" value="ECO:0007669"/>
    <property type="project" value="UniProtKB-UniRule"/>
</dbReference>
<evidence type="ECO:0000256" key="7">
    <source>
        <dbReference type="ARBA" id="ARBA00022490"/>
    </source>
</evidence>
<evidence type="ECO:0000256" key="4">
    <source>
        <dbReference type="ARBA" id="ARBA00007997"/>
    </source>
</evidence>
<evidence type="ECO:0000256" key="8">
    <source>
        <dbReference type="ARBA" id="ARBA00022679"/>
    </source>
</evidence>